<dbReference type="SMART" id="SM00981">
    <property type="entry name" value="THUMP"/>
    <property type="match status" value="1"/>
</dbReference>
<proteinExistence type="predicted"/>
<dbReference type="GO" id="GO:0016423">
    <property type="term" value="F:tRNA (guanine) methyltransferase activity"/>
    <property type="evidence" value="ECO:0007669"/>
    <property type="project" value="TreeGrafter"/>
</dbReference>
<feature type="domain" description="THUMP" evidence="5">
    <location>
        <begin position="66"/>
        <end position="187"/>
    </location>
</feature>
<dbReference type="Gene3D" id="3.30.2130.30">
    <property type="match status" value="1"/>
</dbReference>
<comment type="subcellular location">
    <subcellularLocation>
        <location evidence="1">Cytoplasm</location>
    </subcellularLocation>
</comment>
<evidence type="ECO:0000313" key="7">
    <source>
        <dbReference type="Proteomes" id="UP000054928"/>
    </source>
</evidence>
<dbReference type="PANTHER" id="PTHR14911:SF13">
    <property type="entry name" value="TRNA (GUANINE(6)-N2)-METHYLTRANSFERASE THUMP3"/>
    <property type="match status" value="1"/>
</dbReference>
<sequence>MADISTYLLLVLRGLEFLAEKEIRSKLQVESLELCSVQENLQPPYMQIMQGQAAVGKFVLQTKSLAAEVQNLRSVQATLAFLAKSDEIVEGSDAGVAQIGQLVFDADWDSAVKLWKQHVLYPIKDSEIKFRGSCVRDGKHRYNSQEIAGEVGARVIEKFGWQVNLTEFDMEVVVIIFYKFMVAGIVLANSREIQFRNRMANETRSALADTQYVSTLRPSTAYLMLQLVAHKFGDVVLDSMCGIGSLPICAADFTNDKIFALGGEIDELPSRKAGLNALTRPRFVDIARWDSTRLPLRSDSIDRIMIDMPFGLRCGTQRQNNKIYPKIFRELFRILRSDGRAVLLVMSKKLFKGAVKDLPFRIVAEHSVCIGGLGGGIYVIEPIKISTFVC</sequence>
<evidence type="ECO:0000256" key="3">
    <source>
        <dbReference type="ARBA" id="ARBA00022694"/>
    </source>
</evidence>
<keyword evidence="4" id="KW-0694">RNA-binding</keyword>
<dbReference type="OrthoDB" id="47730at2759"/>
<dbReference type="AlphaFoldDB" id="A0A0P1A7S9"/>
<dbReference type="OMA" id="CIAYCLA"/>
<dbReference type="SUPFAM" id="SSF143437">
    <property type="entry name" value="THUMP domain-like"/>
    <property type="match status" value="1"/>
</dbReference>
<keyword evidence="7" id="KW-1185">Reference proteome</keyword>
<dbReference type="InterPro" id="IPR029063">
    <property type="entry name" value="SAM-dependent_MTases_sf"/>
</dbReference>
<dbReference type="Gene3D" id="3.40.50.150">
    <property type="entry name" value="Vaccinia Virus protein VP39"/>
    <property type="match status" value="1"/>
</dbReference>
<dbReference type="EMBL" id="CCYD01000207">
    <property type="protein sequence ID" value="CEG36576.1"/>
    <property type="molecule type" value="Genomic_DNA"/>
</dbReference>
<dbReference type="InterPro" id="IPR004114">
    <property type="entry name" value="THUMP_dom"/>
</dbReference>
<dbReference type="CDD" id="cd11715">
    <property type="entry name" value="THUMP_AdoMetMT"/>
    <property type="match status" value="1"/>
</dbReference>
<evidence type="ECO:0000259" key="5">
    <source>
        <dbReference type="PROSITE" id="PS51165"/>
    </source>
</evidence>
<dbReference type="Pfam" id="PF02926">
    <property type="entry name" value="THUMP"/>
    <property type="match status" value="1"/>
</dbReference>
<organism evidence="6 7">
    <name type="scientific">Plasmopara halstedii</name>
    <name type="common">Downy mildew of sunflower</name>
    <dbReference type="NCBI Taxonomy" id="4781"/>
    <lineage>
        <taxon>Eukaryota</taxon>
        <taxon>Sar</taxon>
        <taxon>Stramenopiles</taxon>
        <taxon>Oomycota</taxon>
        <taxon>Peronosporomycetes</taxon>
        <taxon>Peronosporales</taxon>
        <taxon>Peronosporaceae</taxon>
        <taxon>Plasmopara</taxon>
    </lineage>
</organism>
<reference evidence="7" key="1">
    <citation type="submission" date="2014-09" db="EMBL/GenBank/DDBJ databases">
        <authorList>
            <person name="Sharma Rahul"/>
            <person name="Thines Marco"/>
        </authorList>
    </citation>
    <scope>NUCLEOTIDE SEQUENCE [LARGE SCALE GENOMIC DNA]</scope>
</reference>
<dbReference type="RefSeq" id="XP_024572945.1">
    <property type="nucleotide sequence ID" value="XM_024721806.1"/>
</dbReference>
<keyword evidence="3" id="KW-0819">tRNA processing</keyword>
<evidence type="ECO:0000313" key="6">
    <source>
        <dbReference type="EMBL" id="CEG36576.1"/>
    </source>
</evidence>
<dbReference type="GO" id="GO:0003723">
    <property type="term" value="F:RNA binding"/>
    <property type="evidence" value="ECO:0007669"/>
    <property type="project" value="UniProtKB-UniRule"/>
</dbReference>
<dbReference type="GO" id="GO:0043527">
    <property type="term" value="C:tRNA methyltransferase complex"/>
    <property type="evidence" value="ECO:0007669"/>
    <property type="project" value="UniProtKB-ARBA"/>
</dbReference>
<dbReference type="PROSITE" id="PS51165">
    <property type="entry name" value="THUMP"/>
    <property type="match status" value="1"/>
</dbReference>
<dbReference type="SUPFAM" id="SSF53335">
    <property type="entry name" value="S-adenosyl-L-methionine-dependent methyltransferases"/>
    <property type="match status" value="1"/>
</dbReference>
<evidence type="ECO:0000256" key="1">
    <source>
        <dbReference type="ARBA" id="ARBA00004496"/>
    </source>
</evidence>
<dbReference type="GO" id="GO:0005737">
    <property type="term" value="C:cytoplasm"/>
    <property type="evidence" value="ECO:0007669"/>
    <property type="project" value="UniProtKB-SubCell"/>
</dbReference>
<keyword evidence="2" id="KW-0489">Methyltransferase</keyword>
<evidence type="ECO:0000256" key="2">
    <source>
        <dbReference type="ARBA" id="ARBA00022603"/>
    </source>
</evidence>
<evidence type="ECO:0000256" key="4">
    <source>
        <dbReference type="PROSITE-ProRule" id="PRU00529"/>
    </source>
</evidence>
<protein>
    <submittedName>
        <fullName evidence="6">Thump domain-containing protein 3 isoform x1</fullName>
    </submittedName>
</protein>
<dbReference type="InterPro" id="IPR000241">
    <property type="entry name" value="RlmKL-like_Mtase"/>
</dbReference>
<dbReference type="PANTHER" id="PTHR14911">
    <property type="entry name" value="THUMP DOMAIN-CONTAINING"/>
    <property type="match status" value="1"/>
</dbReference>
<dbReference type="GO" id="GO:0030488">
    <property type="term" value="P:tRNA methylation"/>
    <property type="evidence" value="ECO:0007669"/>
    <property type="project" value="TreeGrafter"/>
</dbReference>
<dbReference type="Pfam" id="PF01170">
    <property type="entry name" value="UPF0020"/>
    <property type="match status" value="1"/>
</dbReference>
<dbReference type="GeneID" id="36398178"/>
<dbReference type="STRING" id="4781.A0A0P1A7S9"/>
<dbReference type="Proteomes" id="UP000054928">
    <property type="component" value="Unassembled WGS sequence"/>
</dbReference>
<name>A0A0P1A7S9_PLAHL</name>
<accession>A0A0P1A7S9</accession>
<keyword evidence="2" id="KW-0808">Transferase</keyword>